<keyword evidence="7" id="KW-1185">Reference proteome</keyword>
<feature type="transmembrane region" description="Helical" evidence="5">
    <location>
        <begin position="211"/>
        <end position="229"/>
    </location>
</feature>
<dbReference type="RefSeq" id="XP_069211161.1">
    <property type="nucleotide sequence ID" value="XM_069350775.1"/>
</dbReference>
<feature type="transmembrane region" description="Helical" evidence="5">
    <location>
        <begin position="93"/>
        <end position="116"/>
    </location>
</feature>
<comment type="subcellular location">
    <subcellularLocation>
        <location evidence="1">Endomembrane system</location>
        <topology evidence="1">Multi-pass membrane protein</topology>
    </subcellularLocation>
</comment>
<evidence type="ECO:0000256" key="1">
    <source>
        <dbReference type="ARBA" id="ARBA00004127"/>
    </source>
</evidence>
<dbReference type="GeneID" id="95983211"/>
<evidence type="ECO:0000256" key="3">
    <source>
        <dbReference type="ARBA" id="ARBA00022989"/>
    </source>
</evidence>
<protein>
    <recommendedName>
        <fullName evidence="8">FAR-17a/AIG1-like protein</fullName>
    </recommendedName>
</protein>
<dbReference type="PANTHER" id="PTHR10989:SF16">
    <property type="entry name" value="AT02829P-RELATED"/>
    <property type="match status" value="1"/>
</dbReference>
<dbReference type="EMBL" id="JBBXJM010000002">
    <property type="protein sequence ID" value="KAL1411217.1"/>
    <property type="molecule type" value="Genomic_DNA"/>
</dbReference>
<feature type="transmembrane region" description="Helical" evidence="5">
    <location>
        <begin position="136"/>
        <end position="163"/>
    </location>
</feature>
<dbReference type="InterPro" id="IPR006838">
    <property type="entry name" value="ADTRP_AIG1"/>
</dbReference>
<dbReference type="Proteomes" id="UP001565368">
    <property type="component" value="Unassembled WGS sequence"/>
</dbReference>
<evidence type="ECO:0000313" key="6">
    <source>
        <dbReference type="EMBL" id="KAL1411217.1"/>
    </source>
</evidence>
<evidence type="ECO:0000256" key="2">
    <source>
        <dbReference type="ARBA" id="ARBA00022692"/>
    </source>
</evidence>
<keyword evidence="4 5" id="KW-0472">Membrane</keyword>
<accession>A0ABR3Q9N1</accession>
<feature type="transmembrane region" description="Helical" evidence="5">
    <location>
        <begin position="175"/>
        <end position="191"/>
    </location>
</feature>
<evidence type="ECO:0008006" key="8">
    <source>
        <dbReference type="Google" id="ProtNLM"/>
    </source>
</evidence>
<feature type="transmembrane region" description="Helical" evidence="5">
    <location>
        <begin position="59"/>
        <end position="81"/>
    </location>
</feature>
<proteinExistence type="predicted"/>
<evidence type="ECO:0000313" key="7">
    <source>
        <dbReference type="Proteomes" id="UP001565368"/>
    </source>
</evidence>
<comment type="caution">
    <text evidence="6">The sequence shown here is derived from an EMBL/GenBank/DDBJ whole genome shotgun (WGS) entry which is preliminary data.</text>
</comment>
<gene>
    <name evidence="6" type="ORF">Q8F55_002168</name>
</gene>
<evidence type="ECO:0000256" key="4">
    <source>
        <dbReference type="ARBA" id="ARBA00023136"/>
    </source>
</evidence>
<evidence type="ECO:0000256" key="5">
    <source>
        <dbReference type="SAM" id="Phobius"/>
    </source>
</evidence>
<organism evidence="6 7">
    <name type="scientific">Vanrija albida</name>
    <dbReference type="NCBI Taxonomy" id="181172"/>
    <lineage>
        <taxon>Eukaryota</taxon>
        <taxon>Fungi</taxon>
        <taxon>Dikarya</taxon>
        <taxon>Basidiomycota</taxon>
        <taxon>Agaricomycotina</taxon>
        <taxon>Tremellomycetes</taxon>
        <taxon>Trichosporonales</taxon>
        <taxon>Trichosporonaceae</taxon>
        <taxon>Vanrija</taxon>
    </lineage>
</organism>
<dbReference type="PANTHER" id="PTHR10989">
    <property type="entry name" value="ANDROGEN-INDUCED PROTEIN 1-RELATED"/>
    <property type="match status" value="1"/>
</dbReference>
<keyword evidence="2 5" id="KW-0812">Transmembrane</keyword>
<name>A0ABR3Q9N1_9TREE</name>
<reference evidence="6 7" key="1">
    <citation type="submission" date="2023-08" db="EMBL/GenBank/DDBJ databases">
        <title>Annotated Genome Sequence of Vanrija albida AlHP1.</title>
        <authorList>
            <person name="Herzog R."/>
        </authorList>
    </citation>
    <scope>NUCLEOTIDE SEQUENCE [LARGE SCALE GENOMIC DNA]</scope>
    <source>
        <strain evidence="6 7">AlHP1</strain>
    </source>
</reference>
<keyword evidence="3 5" id="KW-1133">Transmembrane helix</keyword>
<sequence length="237" mass="25511">MVASTHPAPPTPALSVPRLLFHSAVAGTMVQAYVSLQALTAELRAQAGVVEEYGGQYQFLTILGLLITISTFALSALRDVLPLHFLHQAKRVFALAALPVEITISAIYWPLILAAPSLMLPPKLDAEPAVDGAPPALFWIPLWMDLGLHAVPAVSLIIDFFFLEKKYRPPTSTRTATLLAAGLGTAYALWAEHCNKQNGHFAYPFLDVMDGPARAATYAGATGFALLVFRGLNALHQ</sequence>
<dbReference type="Pfam" id="PF04750">
    <property type="entry name" value="Far-17a_AIG1"/>
    <property type="match status" value="1"/>
</dbReference>